<dbReference type="OrthoDB" id="3427828at2"/>
<comment type="caution">
    <text evidence="2">The sequence shown here is derived from an EMBL/GenBank/DDBJ whole genome shotgun (WGS) entry which is preliminary data.</text>
</comment>
<evidence type="ECO:0000313" key="3">
    <source>
        <dbReference type="Proteomes" id="UP000294257"/>
    </source>
</evidence>
<dbReference type="AlphaFoldDB" id="A0A4Q7KFN6"/>
<keyword evidence="1" id="KW-0732">Signal</keyword>
<sequence length="265" mass="27847">MRRIAIIAVGLAALTLTACGDKETGQSVTGFTDAASLAGAVDKQTSSKQSARVKFEITGEDGGTGEGVIRTGTDKAADIKYDSPDGPGRTVVTGDAIYVSLSQSEQRDLEVDKPWMRATRGSDDPAAQMMTALADVMVDYLDVAKTAAKFKASGTITSTTSDQVDGRPTTHFKIETDLAKLIEAEPNKYVKARLQELKDAGATTMPNELWVDADNLPVRQVIHQPAGKETGALKATITFSDWGKPAAVTAPPAGEVVDASEISGS</sequence>
<proteinExistence type="predicted"/>
<accession>A0A4Q7KFN6</accession>
<evidence type="ECO:0008006" key="4">
    <source>
        <dbReference type="Google" id="ProtNLM"/>
    </source>
</evidence>
<dbReference type="RefSeq" id="WP_130347350.1">
    <property type="nucleotide sequence ID" value="NZ_SGWQ01000010.1"/>
</dbReference>
<protein>
    <recommendedName>
        <fullName evidence="4">Lipoprotein LprG</fullName>
    </recommendedName>
</protein>
<reference evidence="2 3" key="1">
    <citation type="submission" date="2019-02" db="EMBL/GenBank/DDBJ databases">
        <title>Genomic Encyclopedia of Type Strains, Phase IV (KMG-IV): sequencing the most valuable type-strain genomes for metagenomic binning, comparative biology and taxonomic classification.</title>
        <authorList>
            <person name="Goeker M."/>
        </authorList>
    </citation>
    <scope>NUCLEOTIDE SEQUENCE [LARGE SCALE GENOMIC DNA]</scope>
    <source>
        <strain evidence="2 3">DSM 101727</strain>
    </source>
</reference>
<dbReference type="PROSITE" id="PS51257">
    <property type="entry name" value="PROKAR_LIPOPROTEIN"/>
    <property type="match status" value="1"/>
</dbReference>
<dbReference type="EMBL" id="SGWQ01000010">
    <property type="protein sequence ID" value="RZS34022.1"/>
    <property type="molecule type" value="Genomic_DNA"/>
</dbReference>
<organism evidence="2 3">
    <name type="scientific">Herbihabitans rhizosphaerae</name>
    <dbReference type="NCBI Taxonomy" id="1872711"/>
    <lineage>
        <taxon>Bacteria</taxon>
        <taxon>Bacillati</taxon>
        <taxon>Actinomycetota</taxon>
        <taxon>Actinomycetes</taxon>
        <taxon>Pseudonocardiales</taxon>
        <taxon>Pseudonocardiaceae</taxon>
        <taxon>Herbihabitans</taxon>
    </lineage>
</organism>
<feature type="chain" id="PRO_5021023244" description="Lipoprotein LprG" evidence="1">
    <location>
        <begin position="21"/>
        <end position="265"/>
    </location>
</feature>
<name>A0A4Q7KFN6_9PSEU</name>
<gene>
    <name evidence="2" type="ORF">EV193_110172</name>
</gene>
<dbReference type="InterPro" id="IPR029046">
    <property type="entry name" value="LolA/LolB/LppX"/>
</dbReference>
<dbReference type="SUPFAM" id="SSF89392">
    <property type="entry name" value="Prokaryotic lipoproteins and lipoprotein localization factors"/>
    <property type="match status" value="1"/>
</dbReference>
<feature type="signal peptide" evidence="1">
    <location>
        <begin position="1"/>
        <end position="20"/>
    </location>
</feature>
<dbReference type="Gene3D" id="2.50.20.20">
    <property type="match status" value="1"/>
</dbReference>
<evidence type="ECO:0000313" key="2">
    <source>
        <dbReference type="EMBL" id="RZS34022.1"/>
    </source>
</evidence>
<dbReference type="Proteomes" id="UP000294257">
    <property type="component" value="Unassembled WGS sequence"/>
</dbReference>
<keyword evidence="3" id="KW-1185">Reference proteome</keyword>
<evidence type="ECO:0000256" key="1">
    <source>
        <dbReference type="SAM" id="SignalP"/>
    </source>
</evidence>